<reference evidence="3 4" key="1">
    <citation type="journal article" date="2018" name="Gigascience">
        <title>Genomes of trombidid mites reveal novel predicted allergens and laterally-transferred genes associated with secondary metabolism.</title>
        <authorList>
            <person name="Dong X."/>
            <person name="Chaisiri K."/>
            <person name="Xia D."/>
            <person name="Armstrong S.D."/>
            <person name="Fang Y."/>
            <person name="Donnelly M.J."/>
            <person name="Kadowaki T."/>
            <person name="McGarry J.W."/>
            <person name="Darby A.C."/>
            <person name="Makepeace B.L."/>
        </authorList>
    </citation>
    <scope>NUCLEOTIDE SEQUENCE [LARGE SCALE GENOMIC DNA]</scope>
    <source>
        <strain evidence="3">UoL-UT</strain>
    </source>
</reference>
<dbReference type="EMBL" id="NCKV01011226">
    <property type="protein sequence ID" value="RWS21688.1"/>
    <property type="molecule type" value="Genomic_DNA"/>
</dbReference>
<dbReference type="OrthoDB" id="424753at2759"/>
<dbReference type="InterPro" id="IPR001300">
    <property type="entry name" value="Peptidase_C2_calpain_cat"/>
</dbReference>
<gene>
    <name evidence="3" type="ORF">B4U80_14114</name>
</gene>
<feature type="domain" description="Calpain catalytic" evidence="2">
    <location>
        <begin position="40"/>
        <end position="82"/>
    </location>
</feature>
<evidence type="ECO:0000256" key="1">
    <source>
        <dbReference type="ARBA" id="ARBA00007623"/>
    </source>
</evidence>
<dbReference type="GO" id="GO:0006508">
    <property type="term" value="P:proteolysis"/>
    <property type="evidence" value="ECO:0007669"/>
    <property type="project" value="InterPro"/>
</dbReference>
<dbReference type="Pfam" id="PF00648">
    <property type="entry name" value="Peptidase_C2"/>
    <property type="match status" value="1"/>
</dbReference>
<dbReference type="GO" id="GO:0004198">
    <property type="term" value="F:calcium-dependent cysteine-type endopeptidase activity"/>
    <property type="evidence" value="ECO:0007669"/>
    <property type="project" value="InterPro"/>
</dbReference>
<comment type="similarity">
    <text evidence="1">Belongs to the peptidase C2 family.</text>
</comment>
<dbReference type="InterPro" id="IPR022684">
    <property type="entry name" value="Calpain_cysteine_protease"/>
</dbReference>
<dbReference type="STRING" id="299467.A0A443S2B8"/>
<comment type="caution">
    <text evidence="3">The sequence shown here is derived from an EMBL/GenBank/DDBJ whole genome shotgun (WGS) entry which is preliminary data.</text>
</comment>
<sequence length="118" mass="13681">MPPYFYKYGEKGSGFRAPTASAVQDYEEIKQKCLKSGQLFEDPVFQAIPSNIFYSTKRGAEFKWLRPKEIVENPEFISDAANWLRNLSAILVIKSLSNSSLYEFVRFHNKYDVFIIIP</sequence>
<dbReference type="InterPro" id="IPR038765">
    <property type="entry name" value="Papain-like_cys_pep_sf"/>
</dbReference>
<dbReference type="AlphaFoldDB" id="A0A443S2B8"/>
<accession>A0A443S2B8</accession>
<dbReference type="VEuPathDB" id="VectorBase:LDEU010352"/>
<organism evidence="3 4">
    <name type="scientific">Leptotrombidium deliense</name>
    <dbReference type="NCBI Taxonomy" id="299467"/>
    <lineage>
        <taxon>Eukaryota</taxon>
        <taxon>Metazoa</taxon>
        <taxon>Ecdysozoa</taxon>
        <taxon>Arthropoda</taxon>
        <taxon>Chelicerata</taxon>
        <taxon>Arachnida</taxon>
        <taxon>Acari</taxon>
        <taxon>Acariformes</taxon>
        <taxon>Trombidiformes</taxon>
        <taxon>Prostigmata</taxon>
        <taxon>Anystina</taxon>
        <taxon>Parasitengona</taxon>
        <taxon>Trombiculoidea</taxon>
        <taxon>Trombiculidae</taxon>
        <taxon>Leptotrombidium</taxon>
    </lineage>
</organism>
<dbReference type="PANTHER" id="PTHR10183:SF433">
    <property type="entry name" value="CALPAIN-A-RELATED"/>
    <property type="match status" value="1"/>
</dbReference>
<dbReference type="Proteomes" id="UP000288716">
    <property type="component" value="Unassembled WGS sequence"/>
</dbReference>
<keyword evidence="4" id="KW-1185">Reference proteome</keyword>
<dbReference type="SUPFAM" id="SSF54001">
    <property type="entry name" value="Cysteine proteinases"/>
    <property type="match status" value="1"/>
</dbReference>
<name>A0A443S2B8_9ACAR</name>
<evidence type="ECO:0000313" key="4">
    <source>
        <dbReference type="Proteomes" id="UP000288716"/>
    </source>
</evidence>
<proteinExistence type="inferred from homology"/>
<protein>
    <recommendedName>
        <fullName evidence="2">Calpain catalytic domain-containing protein</fullName>
    </recommendedName>
</protein>
<dbReference type="PANTHER" id="PTHR10183">
    <property type="entry name" value="CALPAIN"/>
    <property type="match status" value="1"/>
</dbReference>
<evidence type="ECO:0000259" key="2">
    <source>
        <dbReference type="Pfam" id="PF00648"/>
    </source>
</evidence>
<evidence type="ECO:0000313" key="3">
    <source>
        <dbReference type="EMBL" id="RWS21688.1"/>
    </source>
</evidence>
<dbReference type="PRINTS" id="PR00704">
    <property type="entry name" value="CALPAIN"/>
</dbReference>
<dbReference type="GO" id="GO:0005737">
    <property type="term" value="C:cytoplasm"/>
    <property type="evidence" value="ECO:0007669"/>
    <property type="project" value="TreeGrafter"/>
</dbReference>